<organism evidence="10 11">
    <name type="scientific">Heterodera schachtii</name>
    <name type="common">Sugarbeet cyst nematode worm</name>
    <name type="synonym">Tylenchus schachtii</name>
    <dbReference type="NCBI Taxonomy" id="97005"/>
    <lineage>
        <taxon>Eukaryota</taxon>
        <taxon>Metazoa</taxon>
        <taxon>Ecdysozoa</taxon>
        <taxon>Nematoda</taxon>
        <taxon>Chromadorea</taxon>
        <taxon>Rhabditida</taxon>
        <taxon>Tylenchina</taxon>
        <taxon>Tylenchomorpha</taxon>
        <taxon>Tylenchoidea</taxon>
        <taxon>Heteroderidae</taxon>
        <taxon>Heteroderinae</taxon>
        <taxon>Heterodera</taxon>
    </lineage>
</organism>
<protein>
    <recommendedName>
        <fullName evidence="3">protein-histidine N-methyltransferase</fullName>
        <ecNumber evidence="3">2.1.1.85</ecNumber>
    </recommendedName>
</protein>
<dbReference type="SUPFAM" id="SSF53335">
    <property type="entry name" value="S-adenosyl-L-methionine-dependent methyltransferases"/>
    <property type="match status" value="1"/>
</dbReference>
<evidence type="ECO:0000256" key="9">
    <source>
        <dbReference type="ARBA" id="ARBA00038126"/>
    </source>
</evidence>
<dbReference type="Proteomes" id="UP001620645">
    <property type="component" value="Unassembled WGS sequence"/>
</dbReference>
<dbReference type="Pfam" id="PF10294">
    <property type="entry name" value="Methyltransf_16"/>
    <property type="match status" value="1"/>
</dbReference>
<evidence type="ECO:0000256" key="5">
    <source>
        <dbReference type="ARBA" id="ARBA00022603"/>
    </source>
</evidence>
<dbReference type="PANTHER" id="PTHR14614">
    <property type="entry name" value="HEPATOCELLULAR CARCINOMA-ASSOCIATED ANTIGEN"/>
    <property type="match status" value="1"/>
</dbReference>
<keyword evidence="11" id="KW-1185">Reference proteome</keyword>
<sequence length="237" mass="26009">MDNTNNKFVLLKNGAKLFYASEECVRQEAKNFVGGIVGLNGPSDLEEGIYEGGLKIWECTVDLCNFLLSNYQTMSGIDILELGCGAALPSILALSMGADSICVQDFNAFVVECFTKRNFELNGHKIDGGKCVFISGRWGGEILGKIGQKKFGLIITCETIYNEANYASLHETMDALLADDGKILLAAKSHYFGVGGSVLAFVEFVRSRGKFAYVEEIWSTKKCAIPRKILQISRKTE</sequence>
<accession>A0ABD2JY63</accession>
<dbReference type="GO" id="GO:0005634">
    <property type="term" value="C:nucleus"/>
    <property type="evidence" value="ECO:0007669"/>
    <property type="project" value="UniProtKB-SubCell"/>
</dbReference>
<evidence type="ECO:0000256" key="7">
    <source>
        <dbReference type="ARBA" id="ARBA00022691"/>
    </source>
</evidence>
<dbReference type="AlphaFoldDB" id="A0ABD2JY63"/>
<dbReference type="GO" id="GO:0018064">
    <property type="term" value="F:protein-L-histidine N-tele-methyltransferase activity"/>
    <property type="evidence" value="ECO:0007669"/>
    <property type="project" value="UniProtKB-EC"/>
</dbReference>
<evidence type="ECO:0000256" key="1">
    <source>
        <dbReference type="ARBA" id="ARBA00004123"/>
    </source>
</evidence>
<keyword evidence="4" id="KW-0963">Cytoplasm</keyword>
<comment type="caution">
    <text evidence="10">The sequence shown here is derived from an EMBL/GenBank/DDBJ whole genome shotgun (WGS) entry which is preliminary data.</text>
</comment>
<evidence type="ECO:0000313" key="10">
    <source>
        <dbReference type="EMBL" id="KAL3095455.1"/>
    </source>
</evidence>
<dbReference type="EMBL" id="JBICCN010000083">
    <property type="protein sequence ID" value="KAL3095455.1"/>
    <property type="molecule type" value="Genomic_DNA"/>
</dbReference>
<name>A0ABD2JY63_HETSC</name>
<evidence type="ECO:0000256" key="4">
    <source>
        <dbReference type="ARBA" id="ARBA00022490"/>
    </source>
</evidence>
<dbReference type="GO" id="GO:0005737">
    <property type="term" value="C:cytoplasm"/>
    <property type="evidence" value="ECO:0007669"/>
    <property type="project" value="UniProtKB-SubCell"/>
</dbReference>
<dbReference type="InterPro" id="IPR019410">
    <property type="entry name" value="Methyltransf_16"/>
</dbReference>
<keyword evidence="5" id="KW-0489">Methyltransferase</keyword>
<evidence type="ECO:0000256" key="2">
    <source>
        <dbReference type="ARBA" id="ARBA00004496"/>
    </source>
</evidence>
<evidence type="ECO:0000313" key="11">
    <source>
        <dbReference type="Proteomes" id="UP001620645"/>
    </source>
</evidence>
<reference evidence="10 11" key="1">
    <citation type="submission" date="2024-10" db="EMBL/GenBank/DDBJ databases">
        <authorList>
            <person name="Kim D."/>
        </authorList>
    </citation>
    <scope>NUCLEOTIDE SEQUENCE [LARGE SCALE GENOMIC DNA]</scope>
    <source>
        <strain evidence="10">Taebaek</strain>
    </source>
</reference>
<dbReference type="PANTHER" id="PTHR14614:SF39">
    <property type="entry name" value="HISTIDINE PROTEIN METHYLTRANSFERASE 1 HOMOLOG"/>
    <property type="match status" value="1"/>
</dbReference>
<keyword evidence="8" id="KW-0539">Nucleus</keyword>
<dbReference type="EC" id="2.1.1.85" evidence="3"/>
<keyword evidence="6" id="KW-0808">Transferase</keyword>
<evidence type="ECO:0000256" key="8">
    <source>
        <dbReference type="ARBA" id="ARBA00023242"/>
    </source>
</evidence>
<dbReference type="Gene3D" id="3.40.50.150">
    <property type="entry name" value="Vaccinia Virus protein VP39"/>
    <property type="match status" value="1"/>
</dbReference>
<evidence type="ECO:0000256" key="3">
    <source>
        <dbReference type="ARBA" id="ARBA00012533"/>
    </source>
</evidence>
<comment type="subcellular location">
    <subcellularLocation>
        <location evidence="2">Cytoplasm</location>
    </subcellularLocation>
    <subcellularLocation>
        <location evidence="1">Nucleus</location>
    </subcellularLocation>
</comment>
<evidence type="ECO:0000256" key="6">
    <source>
        <dbReference type="ARBA" id="ARBA00022679"/>
    </source>
</evidence>
<proteinExistence type="inferred from homology"/>
<dbReference type="GO" id="GO:0032259">
    <property type="term" value="P:methylation"/>
    <property type="evidence" value="ECO:0007669"/>
    <property type="project" value="UniProtKB-KW"/>
</dbReference>
<comment type="similarity">
    <text evidence="9">Belongs to the methyltransferase superfamily. METTL18 family.</text>
</comment>
<keyword evidence="7" id="KW-0949">S-adenosyl-L-methionine</keyword>
<gene>
    <name evidence="10" type="ORF">niasHS_007554</name>
</gene>
<dbReference type="InterPro" id="IPR029063">
    <property type="entry name" value="SAM-dependent_MTases_sf"/>
</dbReference>